<gene>
    <name evidence="7" type="ORF">HNAJ_LOCUS13040</name>
</gene>
<evidence type="ECO:0000256" key="3">
    <source>
        <dbReference type="ARBA" id="ARBA00022692"/>
    </source>
</evidence>
<dbReference type="WBParaSite" id="HNAJ_0001306601-mRNA-1">
    <property type="protein sequence ID" value="HNAJ_0001306601-mRNA-1"/>
    <property type="gene ID" value="HNAJ_0001306601"/>
</dbReference>
<evidence type="ECO:0000256" key="6">
    <source>
        <dbReference type="SAM" id="Phobius"/>
    </source>
</evidence>
<evidence type="ECO:0000313" key="8">
    <source>
        <dbReference type="Proteomes" id="UP000278807"/>
    </source>
</evidence>
<dbReference type="EMBL" id="UZAE01014906">
    <property type="protein sequence ID" value="VDO14776.1"/>
    <property type="molecule type" value="Genomic_DNA"/>
</dbReference>
<dbReference type="OrthoDB" id="203099at2759"/>
<keyword evidence="4 6" id="KW-1133">Transmembrane helix</keyword>
<evidence type="ECO:0000256" key="1">
    <source>
        <dbReference type="ARBA" id="ARBA00004141"/>
    </source>
</evidence>
<organism evidence="9">
    <name type="scientific">Rodentolepis nana</name>
    <name type="common">Dwarf tapeworm</name>
    <name type="synonym">Hymenolepis nana</name>
    <dbReference type="NCBI Taxonomy" id="102285"/>
    <lineage>
        <taxon>Eukaryota</taxon>
        <taxon>Metazoa</taxon>
        <taxon>Spiralia</taxon>
        <taxon>Lophotrochozoa</taxon>
        <taxon>Platyhelminthes</taxon>
        <taxon>Cestoda</taxon>
        <taxon>Eucestoda</taxon>
        <taxon>Cyclophyllidea</taxon>
        <taxon>Hymenolepididae</taxon>
        <taxon>Rodentolepis</taxon>
    </lineage>
</organism>
<evidence type="ECO:0000256" key="5">
    <source>
        <dbReference type="ARBA" id="ARBA00023136"/>
    </source>
</evidence>
<dbReference type="InterPro" id="IPR051584">
    <property type="entry name" value="GPCR-associated_LMBR1"/>
</dbReference>
<keyword evidence="3 6" id="KW-0812">Transmembrane</keyword>
<reference evidence="7 8" key="2">
    <citation type="submission" date="2018-11" db="EMBL/GenBank/DDBJ databases">
        <authorList>
            <consortium name="Pathogen Informatics"/>
        </authorList>
    </citation>
    <scope>NUCLEOTIDE SEQUENCE [LARGE SCALE GENOMIC DNA]</scope>
</reference>
<evidence type="ECO:0000313" key="9">
    <source>
        <dbReference type="WBParaSite" id="HNAJ_0001306601-mRNA-1"/>
    </source>
</evidence>
<name>A0A0R3TYW7_RODNA</name>
<feature type="transmembrane region" description="Helical" evidence="6">
    <location>
        <begin position="64"/>
        <end position="82"/>
    </location>
</feature>
<evidence type="ECO:0000256" key="4">
    <source>
        <dbReference type="ARBA" id="ARBA00022989"/>
    </source>
</evidence>
<dbReference type="Proteomes" id="UP000278807">
    <property type="component" value="Unassembled WGS sequence"/>
</dbReference>
<keyword evidence="8" id="KW-1185">Reference proteome</keyword>
<dbReference type="PANTHER" id="PTHR21355">
    <property type="entry name" value="G-PROTEIN COUPLED RECEPTOR-ASSOCIATED PROTEIN LMBRD2"/>
    <property type="match status" value="1"/>
</dbReference>
<feature type="transmembrane region" description="Helical" evidence="6">
    <location>
        <begin position="236"/>
        <end position="259"/>
    </location>
</feature>
<keyword evidence="5 6" id="KW-0472">Membrane</keyword>
<dbReference type="GO" id="GO:0016020">
    <property type="term" value="C:membrane"/>
    <property type="evidence" value="ECO:0007669"/>
    <property type="project" value="UniProtKB-SubCell"/>
</dbReference>
<comment type="subcellular location">
    <subcellularLocation>
        <location evidence="1">Membrane</location>
        <topology evidence="1">Multi-pass membrane protein</topology>
    </subcellularLocation>
</comment>
<evidence type="ECO:0000256" key="2">
    <source>
        <dbReference type="ARBA" id="ARBA00010487"/>
    </source>
</evidence>
<sequence>METLVNVLFPFSSRVFERGPTPAVLASIGATPKSPTLCCARLTGATGVRTRCAEWYWKCRLEPLLLKVVALLLAVASFLIVWSECTFFVRNPRLSIIAAILHSRATILEYNLLSFVCFLFLGYLGFCVCFATYRLRFFNYYRLVPNHHSDAISLIFYGSMLCRLVPSLCVNFLCLAHLDSHVLQNTTLLSAIASNFTTSGLPLESLVTGSVVYETAFTKFMGHLDVVPFIANGFNVYFPMVVVVLCLVTFFSLGSRLLAWFGMPQLLGPSFLDKRSRSPIYHKPTSTRSALTPVPFPLYTPSPSNLIEPWFADLEKELLGPLTL</sequence>
<dbReference type="InterPro" id="IPR006876">
    <property type="entry name" value="LMBR1-like_membr_prot"/>
</dbReference>
<comment type="similarity">
    <text evidence="2">Belongs to the LIMR family.</text>
</comment>
<protein>
    <submittedName>
        <fullName evidence="9">LMBR1 domain-containing protein 2</fullName>
    </submittedName>
</protein>
<proteinExistence type="inferred from homology"/>
<dbReference type="AlphaFoldDB" id="A0A0R3TYW7"/>
<evidence type="ECO:0000313" key="7">
    <source>
        <dbReference type="EMBL" id="VDO14776.1"/>
    </source>
</evidence>
<dbReference type="PANTHER" id="PTHR21355:SF0">
    <property type="entry name" value="G-PROTEIN COUPLED RECEPTOR-ASSOCIATED PROTEIN LMBRD2"/>
    <property type="match status" value="1"/>
</dbReference>
<dbReference type="Pfam" id="PF04791">
    <property type="entry name" value="LMBR1"/>
    <property type="match status" value="1"/>
</dbReference>
<accession>A0A0R3TYW7</accession>
<reference evidence="9" key="1">
    <citation type="submission" date="2017-02" db="UniProtKB">
        <authorList>
            <consortium name="WormBaseParasite"/>
        </authorList>
    </citation>
    <scope>IDENTIFICATION</scope>
</reference>
<feature type="transmembrane region" description="Helical" evidence="6">
    <location>
        <begin position="154"/>
        <end position="178"/>
    </location>
</feature>
<feature type="transmembrane region" description="Helical" evidence="6">
    <location>
        <begin position="112"/>
        <end position="133"/>
    </location>
</feature>